<reference evidence="2 3" key="1">
    <citation type="submission" date="2020-01" db="EMBL/GenBank/DDBJ databases">
        <title>Leptobacterium flavescens.</title>
        <authorList>
            <person name="Wang G."/>
        </authorList>
    </citation>
    <scope>NUCLEOTIDE SEQUENCE [LARGE SCALE GENOMIC DNA]</scope>
    <source>
        <strain evidence="2 3">KCTC 22160</strain>
    </source>
</reference>
<keyword evidence="1" id="KW-0472">Membrane</keyword>
<evidence type="ECO:0000256" key="1">
    <source>
        <dbReference type="SAM" id="Phobius"/>
    </source>
</evidence>
<protein>
    <submittedName>
        <fullName evidence="2">Uncharacterized protein</fullName>
    </submittedName>
</protein>
<gene>
    <name evidence="2" type="ORF">GWK08_17580</name>
</gene>
<dbReference type="AlphaFoldDB" id="A0A6P0URW0"/>
<evidence type="ECO:0000313" key="3">
    <source>
        <dbReference type="Proteomes" id="UP000468581"/>
    </source>
</evidence>
<keyword evidence="1" id="KW-1133">Transmembrane helix</keyword>
<dbReference type="EMBL" id="JAABOO010000004">
    <property type="protein sequence ID" value="NER15272.1"/>
    <property type="molecule type" value="Genomic_DNA"/>
</dbReference>
<keyword evidence="3" id="KW-1185">Reference proteome</keyword>
<organism evidence="2 3">
    <name type="scientific">Leptobacterium flavescens</name>
    <dbReference type="NCBI Taxonomy" id="472055"/>
    <lineage>
        <taxon>Bacteria</taxon>
        <taxon>Pseudomonadati</taxon>
        <taxon>Bacteroidota</taxon>
        <taxon>Flavobacteriia</taxon>
        <taxon>Flavobacteriales</taxon>
        <taxon>Flavobacteriaceae</taxon>
        <taxon>Leptobacterium</taxon>
    </lineage>
</organism>
<accession>A0A6P0URW0</accession>
<keyword evidence="1" id="KW-0812">Transmembrane</keyword>
<sequence>MAGKRRISKILRAVLYIILIGILGVTCYYTLKYMHWYSKSHGYGELYQIEDEYPFEPLPDRLLADSSWINIAKDTKGDGDILNWPDAKELSVLHSKDTIWVKFTLFNNIDINEPMVSLAIEDKENGRDWYGSVKDYKYGDIIATGYVRKGSSYFGYNFVQDKKGACKLYYQLPQNSLVIGIPRVYLEKYKNKRFVASVGHKALWNDDFKDILEVNDLLTSPEK</sequence>
<feature type="transmembrane region" description="Helical" evidence="1">
    <location>
        <begin position="12"/>
        <end position="31"/>
    </location>
</feature>
<dbReference type="RefSeq" id="WP_163608560.1">
    <property type="nucleotide sequence ID" value="NZ_JAABOO010000004.1"/>
</dbReference>
<comment type="caution">
    <text evidence="2">The sequence shown here is derived from an EMBL/GenBank/DDBJ whole genome shotgun (WGS) entry which is preliminary data.</text>
</comment>
<name>A0A6P0URW0_9FLAO</name>
<proteinExistence type="predicted"/>
<dbReference type="Proteomes" id="UP000468581">
    <property type="component" value="Unassembled WGS sequence"/>
</dbReference>
<evidence type="ECO:0000313" key="2">
    <source>
        <dbReference type="EMBL" id="NER15272.1"/>
    </source>
</evidence>